<dbReference type="Proteomes" id="UP001216709">
    <property type="component" value="Unassembled WGS sequence"/>
</dbReference>
<dbReference type="GO" id="GO:0019878">
    <property type="term" value="P:lysine biosynthetic process via aminoadipic acid"/>
    <property type="evidence" value="ECO:0007669"/>
    <property type="project" value="TreeGrafter"/>
</dbReference>
<reference evidence="10 13" key="1">
    <citation type="journal article" date="2016" name="Front. Microbiol.">
        <title>High-Level Heat Resistance of Spores of Bacillus amyloliquefaciens and Bacillus licheniformis Results from the Presence of a spoVA Operon in a Tn1546 Transposon.</title>
        <authorList>
            <person name="Berendsen E.M."/>
            <person name="Koning R.A."/>
            <person name="Boekhorst J."/>
            <person name="de Jong A."/>
            <person name="Kuipers O.P."/>
            <person name="Wells-Bennik M.H."/>
        </authorList>
    </citation>
    <scope>NUCLEOTIDE SEQUENCE [LARGE SCALE GENOMIC DNA]</scope>
    <source>
        <strain evidence="10 13">B4121</strain>
    </source>
</reference>
<dbReference type="GO" id="GO:0006633">
    <property type="term" value="P:fatty acid biosynthetic process"/>
    <property type="evidence" value="ECO:0007669"/>
    <property type="project" value="InterPro"/>
</dbReference>
<dbReference type="EMBL" id="LKPO01000020">
    <property type="protein sequence ID" value="OLF90704.1"/>
    <property type="molecule type" value="Genomic_DNA"/>
</dbReference>
<dbReference type="GO" id="GO:0000287">
    <property type="term" value="F:magnesium ion binding"/>
    <property type="evidence" value="ECO:0007669"/>
    <property type="project" value="InterPro"/>
</dbReference>
<name>A0A1Q8GNS8_9BACI</name>
<reference evidence="9" key="3">
    <citation type="submission" date="2022-12" db="EMBL/GenBank/DDBJ databases">
        <title>Draft Genome Sequences of Bacillus licheniformis and Bacillus paralicheniformis strains isolated from Irish skim milk powders.</title>
        <authorList>
            <person name="Lourenco A."/>
            <person name="Li F."/>
            <person name="Geraldine D."/>
            <person name="Tobin J.T."/>
            <person name="Butler F."/>
            <person name="Jordan K."/>
            <person name="Obrien T."/>
        </authorList>
    </citation>
    <scope>NUCLEOTIDE SEQUENCE</scope>
    <source>
        <strain evidence="9">3370</strain>
    </source>
</reference>
<keyword evidence="6" id="KW-0045">Antibiotic biosynthesis</keyword>
<dbReference type="Pfam" id="PF22624">
    <property type="entry name" value="AASDHPPT_N"/>
    <property type="match status" value="1"/>
</dbReference>
<dbReference type="SUPFAM" id="SSF56214">
    <property type="entry name" value="4'-phosphopantetheinyl transferase"/>
    <property type="match status" value="2"/>
</dbReference>
<keyword evidence="5" id="KW-0460">Magnesium</keyword>
<keyword evidence="3 10" id="KW-0808">Transferase</keyword>
<dbReference type="RefSeq" id="WP_020450111.1">
    <property type="nucleotide sequence ID" value="NZ_AP023088.1"/>
</dbReference>
<dbReference type="AlphaFoldDB" id="A0A1Q8GNS8"/>
<evidence type="ECO:0000313" key="12">
    <source>
        <dbReference type="EMBL" id="TWL43141.1"/>
    </source>
</evidence>
<reference evidence="12 14" key="2">
    <citation type="submission" date="2019-06" db="EMBL/GenBank/DDBJ databases">
        <title>Genome sequence analysis of &gt;100 Bacillus licheniformis strains suggests intrinsic resistance to this species.</title>
        <authorList>
            <person name="Wels M."/>
            <person name="Siezen R.J."/>
            <person name="Johansen E."/>
            <person name="Stuer-Lauridsen B."/>
            <person name="Bjerre K."/>
            <person name="Nielsen B.K.K."/>
        </authorList>
    </citation>
    <scope>NUCLEOTIDE SEQUENCE [LARGE SCALE GENOMIC DNA]</scope>
    <source>
        <strain evidence="12 14">BAC-15381</strain>
    </source>
</reference>
<evidence type="ECO:0000256" key="3">
    <source>
        <dbReference type="ARBA" id="ARBA00022679"/>
    </source>
</evidence>
<evidence type="ECO:0000256" key="6">
    <source>
        <dbReference type="ARBA" id="ARBA00023194"/>
    </source>
</evidence>
<proteinExistence type="inferred from homology"/>
<dbReference type="EMBL" id="NILF01000016">
    <property type="protein sequence ID" value="TWL43141.1"/>
    <property type="molecule type" value="Genomic_DNA"/>
</dbReference>
<dbReference type="EMBL" id="JARAFO010000007">
    <property type="protein sequence ID" value="MDE1451628.1"/>
    <property type="molecule type" value="Genomic_DNA"/>
</dbReference>
<evidence type="ECO:0000259" key="7">
    <source>
        <dbReference type="Pfam" id="PF01648"/>
    </source>
</evidence>
<keyword evidence="4" id="KW-0479">Metal-binding</keyword>
<dbReference type="GO" id="GO:0017000">
    <property type="term" value="P:antibiotic biosynthetic process"/>
    <property type="evidence" value="ECO:0007669"/>
    <property type="project" value="UniProtKB-KW"/>
</dbReference>
<dbReference type="Proteomes" id="UP000185604">
    <property type="component" value="Unassembled WGS sequence"/>
</dbReference>
<dbReference type="EMBL" id="LKPO01000031">
    <property type="protein sequence ID" value="OLF85962.1"/>
    <property type="molecule type" value="Genomic_DNA"/>
</dbReference>
<keyword evidence="14" id="KW-1185">Reference proteome</keyword>
<evidence type="ECO:0000256" key="4">
    <source>
        <dbReference type="ARBA" id="ARBA00022723"/>
    </source>
</evidence>
<dbReference type="PANTHER" id="PTHR12215">
    <property type="entry name" value="PHOSPHOPANTETHEINE TRANSFERASE"/>
    <property type="match status" value="1"/>
</dbReference>
<dbReference type="NCBIfam" id="TIGR00556">
    <property type="entry name" value="pantethn_trn"/>
    <property type="match status" value="1"/>
</dbReference>
<dbReference type="GeneID" id="56670129"/>
<feature type="domain" description="4'-phosphopantetheinyl transferase" evidence="7">
    <location>
        <begin position="103"/>
        <end position="205"/>
    </location>
</feature>
<comment type="cofactor">
    <cofactor evidence="1">
        <name>Mg(2+)</name>
        <dbReference type="ChEBI" id="CHEBI:18420"/>
    </cofactor>
</comment>
<evidence type="ECO:0000256" key="2">
    <source>
        <dbReference type="ARBA" id="ARBA00010990"/>
    </source>
</evidence>
<sequence length="226" mass="25713">MKIYAVYMDQLPEAGQFNRMMAMVSEEKRKKVGRYRYPEDASRTLIGEVLARHIISETFHLPNDQIRFTEGRYGKPAAEGLNDFHFNISHSGNWIVCGAGTKPIGVDVEKIKPINFDIAERFFSPSEHHDLMEKDDSERLSYFYHLWTMKESFIKQAGKGLSLPLDSFSVKLNEQGRASVETPPGYPPCYIQAYEIDPGYKMAVCSAAPEFPDRIVMKSCAELSTL</sequence>
<dbReference type="Proteomes" id="UP000429980">
    <property type="component" value="Unassembled WGS sequence"/>
</dbReference>
<evidence type="ECO:0000313" key="13">
    <source>
        <dbReference type="Proteomes" id="UP000185604"/>
    </source>
</evidence>
<dbReference type="Gene3D" id="3.90.470.20">
    <property type="entry name" value="4'-phosphopantetheinyl transferase domain"/>
    <property type="match status" value="2"/>
</dbReference>
<dbReference type="InterPro" id="IPR008278">
    <property type="entry name" value="4-PPantetheinyl_Trfase_dom"/>
</dbReference>
<protein>
    <submittedName>
        <fullName evidence="10 12">4'-phosphopantetheinyl transferase</fullName>
    </submittedName>
    <submittedName>
        <fullName evidence="9">4'-phosphopantetheinyl transferase superfamily protein</fullName>
    </submittedName>
</protein>
<feature type="domain" description="4'-phosphopantetheinyl transferase N-terminal" evidence="8">
    <location>
        <begin position="12"/>
        <end position="99"/>
    </location>
</feature>
<gene>
    <name evidence="11" type="ORF">B4121_2917</name>
    <name evidence="10" type="ORF">B4121_4634</name>
    <name evidence="12" type="ORF">CHCC15381_1997</name>
    <name evidence="9" type="ORF">PVN32_05495</name>
</gene>
<evidence type="ECO:0000256" key="1">
    <source>
        <dbReference type="ARBA" id="ARBA00001946"/>
    </source>
</evidence>
<evidence type="ECO:0000313" key="9">
    <source>
        <dbReference type="EMBL" id="MDE1451628.1"/>
    </source>
</evidence>
<comment type="caution">
    <text evidence="10">The sequence shown here is derived from an EMBL/GenBank/DDBJ whole genome shotgun (WGS) entry which is preliminary data.</text>
</comment>
<dbReference type="GO" id="GO:0005829">
    <property type="term" value="C:cytosol"/>
    <property type="evidence" value="ECO:0007669"/>
    <property type="project" value="TreeGrafter"/>
</dbReference>
<comment type="similarity">
    <text evidence="2">Belongs to the P-Pant transferase superfamily. Gsp/Sfp/HetI/AcpT family.</text>
</comment>
<dbReference type="InterPro" id="IPR050559">
    <property type="entry name" value="P-Pant_transferase_sf"/>
</dbReference>
<accession>A0A1Q8GNS8</accession>
<organism evidence="10 13">
    <name type="scientific">Bacillus paralicheniformis</name>
    <dbReference type="NCBI Taxonomy" id="1648923"/>
    <lineage>
        <taxon>Bacteria</taxon>
        <taxon>Bacillati</taxon>
        <taxon>Bacillota</taxon>
        <taxon>Bacilli</taxon>
        <taxon>Bacillales</taxon>
        <taxon>Bacillaceae</taxon>
        <taxon>Bacillus</taxon>
    </lineage>
</organism>
<dbReference type="InterPro" id="IPR055066">
    <property type="entry name" value="AASDHPPT_N"/>
</dbReference>
<dbReference type="InterPro" id="IPR037143">
    <property type="entry name" value="4-PPantetheinyl_Trfase_dom_sf"/>
</dbReference>
<evidence type="ECO:0000259" key="8">
    <source>
        <dbReference type="Pfam" id="PF22624"/>
    </source>
</evidence>
<dbReference type="InterPro" id="IPR004568">
    <property type="entry name" value="Ppantetheine-prot_Trfase_dom"/>
</dbReference>
<evidence type="ECO:0000256" key="5">
    <source>
        <dbReference type="ARBA" id="ARBA00022842"/>
    </source>
</evidence>
<dbReference type="GO" id="GO:0008897">
    <property type="term" value="F:holo-[acyl-carrier-protein] synthase activity"/>
    <property type="evidence" value="ECO:0007669"/>
    <property type="project" value="InterPro"/>
</dbReference>
<dbReference type="Pfam" id="PF01648">
    <property type="entry name" value="ACPS"/>
    <property type="match status" value="1"/>
</dbReference>
<evidence type="ECO:0000313" key="11">
    <source>
        <dbReference type="EMBL" id="OLF90704.1"/>
    </source>
</evidence>
<dbReference type="PANTHER" id="PTHR12215:SF10">
    <property type="entry name" value="L-AMINOADIPATE-SEMIALDEHYDE DEHYDROGENASE-PHOSPHOPANTETHEINYL TRANSFERASE"/>
    <property type="match status" value="1"/>
</dbReference>
<evidence type="ECO:0000313" key="10">
    <source>
        <dbReference type="EMBL" id="OLF85962.1"/>
    </source>
</evidence>
<evidence type="ECO:0000313" key="14">
    <source>
        <dbReference type="Proteomes" id="UP000429980"/>
    </source>
</evidence>